<dbReference type="Pfam" id="PF13516">
    <property type="entry name" value="LRR_6"/>
    <property type="match status" value="1"/>
</dbReference>
<name>A0ABQ9LHH5_HEVBR</name>
<dbReference type="InterPro" id="IPR011713">
    <property type="entry name" value="Leu-rich_rpt_3"/>
</dbReference>
<keyword evidence="4" id="KW-1185">Reference proteome</keyword>
<evidence type="ECO:0000256" key="2">
    <source>
        <dbReference type="ARBA" id="ARBA00022737"/>
    </source>
</evidence>
<dbReference type="PANTHER" id="PTHR11017:SF573">
    <property type="entry name" value="ADP-RIBOSYL CYCLASE_CYCLIC ADP-RIBOSE HYDROLASE"/>
    <property type="match status" value="1"/>
</dbReference>
<evidence type="ECO:0000313" key="3">
    <source>
        <dbReference type="EMBL" id="KAJ9167396.1"/>
    </source>
</evidence>
<dbReference type="Pfam" id="PF07725">
    <property type="entry name" value="LRR_3"/>
    <property type="match status" value="1"/>
</dbReference>
<keyword evidence="1" id="KW-0433">Leucine-rich repeat</keyword>
<dbReference type="EMBL" id="JARPOI010000012">
    <property type="protein sequence ID" value="KAJ9167396.1"/>
    <property type="molecule type" value="Genomic_DNA"/>
</dbReference>
<proteinExistence type="predicted"/>
<dbReference type="Gene3D" id="3.80.10.10">
    <property type="entry name" value="Ribonuclease Inhibitor"/>
    <property type="match status" value="2"/>
</dbReference>
<organism evidence="3 4">
    <name type="scientific">Hevea brasiliensis</name>
    <name type="common">Para rubber tree</name>
    <name type="synonym">Siphonia brasiliensis</name>
    <dbReference type="NCBI Taxonomy" id="3981"/>
    <lineage>
        <taxon>Eukaryota</taxon>
        <taxon>Viridiplantae</taxon>
        <taxon>Streptophyta</taxon>
        <taxon>Embryophyta</taxon>
        <taxon>Tracheophyta</taxon>
        <taxon>Spermatophyta</taxon>
        <taxon>Magnoliopsida</taxon>
        <taxon>eudicotyledons</taxon>
        <taxon>Gunneridae</taxon>
        <taxon>Pentapetalae</taxon>
        <taxon>rosids</taxon>
        <taxon>fabids</taxon>
        <taxon>Malpighiales</taxon>
        <taxon>Euphorbiaceae</taxon>
        <taxon>Crotonoideae</taxon>
        <taxon>Micrandreae</taxon>
        <taxon>Hevea</taxon>
    </lineage>
</organism>
<evidence type="ECO:0000313" key="4">
    <source>
        <dbReference type="Proteomes" id="UP001174677"/>
    </source>
</evidence>
<dbReference type="Proteomes" id="UP001174677">
    <property type="component" value="Chromosome 12"/>
</dbReference>
<dbReference type="SUPFAM" id="SSF52058">
    <property type="entry name" value="L domain-like"/>
    <property type="match status" value="1"/>
</dbReference>
<keyword evidence="2" id="KW-0677">Repeat</keyword>
<dbReference type="InterPro" id="IPR044974">
    <property type="entry name" value="Disease_R_plants"/>
</dbReference>
<gene>
    <name evidence="3" type="ORF">P3X46_022051</name>
</gene>
<evidence type="ECO:0000256" key="1">
    <source>
        <dbReference type="ARBA" id="ARBA00022614"/>
    </source>
</evidence>
<accession>A0ABQ9LHH5</accession>
<dbReference type="InterPro" id="IPR032675">
    <property type="entry name" value="LRR_dom_sf"/>
</dbReference>
<sequence>MKALRLLILHNLNVSKDIEYVSNELRYLEWHGYPFKSLPQTFQPDQLVELHLSYSRIEQLWKGVRPLKLLKIVDLSYSKNLIRTPDFREIPYLEELNLECCTGLVEVHHSIGLLERLVLLNMMNCKSLTALPSSLCNLKSLKVFNLSGCSNLEEMPDKIGDMTSLDVFDVAGIGSTSMPLAQPWDCLCPWWLMPKKPPPAMSFELPSLKGLCFLRRLNLSYCGLTDATIPYDLSCFPFLEYLNLSGNDFVSLPASISQLSKLRDSRLNNCKRIRSFPNLPSSLFHLSMEGCSCLETSLSTSISRNFKLENLHLVDCKKLQSLPDLSSTVLQLNVEALTTQETITNTFEASTSRPSSFTFIKCLKLIEIQGKNRMPLARLISVIPLFA</sequence>
<comment type="caution">
    <text evidence="3">The sequence shown here is derived from an EMBL/GenBank/DDBJ whole genome shotgun (WGS) entry which is preliminary data.</text>
</comment>
<reference evidence="3 4" key="1">
    <citation type="journal article" date="2023" name="Plant Biotechnol. J.">
        <title>Chromosome-level wild Hevea brasiliensis genome provides new tools for genomic-assisted breeding and valuable loci to elevate rubber yield.</title>
        <authorList>
            <person name="Cheng H."/>
            <person name="Song X."/>
            <person name="Hu Y."/>
            <person name="Wu T."/>
            <person name="Yang Q."/>
            <person name="An Z."/>
            <person name="Feng S."/>
            <person name="Deng Z."/>
            <person name="Wu W."/>
            <person name="Zeng X."/>
            <person name="Tu M."/>
            <person name="Wang X."/>
            <person name="Huang H."/>
        </authorList>
    </citation>
    <scope>NUCLEOTIDE SEQUENCE [LARGE SCALE GENOMIC DNA]</scope>
    <source>
        <strain evidence="3">MT/VB/25A 57/8</strain>
    </source>
</reference>
<dbReference type="InterPro" id="IPR001611">
    <property type="entry name" value="Leu-rich_rpt"/>
</dbReference>
<dbReference type="Pfam" id="PF00560">
    <property type="entry name" value="LRR_1"/>
    <property type="match status" value="1"/>
</dbReference>
<protein>
    <submittedName>
        <fullName evidence="3">Uncharacterized protein</fullName>
    </submittedName>
</protein>
<dbReference type="PANTHER" id="PTHR11017">
    <property type="entry name" value="LEUCINE-RICH REPEAT-CONTAINING PROTEIN"/>
    <property type="match status" value="1"/>
</dbReference>